<keyword evidence="2" id="KW-0288">FMN</keyword>
<dbReference type="Gene3D" id="3.20.20.30">
    <property type="entry name" value="Luciferase-like domain"/>
    <property type="match status" value="1"/>
</dbReference>
<reference evidence="6 7" key="1">
    <citation type="submission" date="2021-10" db="EMBL/GenBank/DDBJ databases">
        <title>Streptomyces gossypii sp. nov., isolated from soil collected from cotton field.</title>
        <authorList>
            <person name="Ge X."/>
            <person name="Chen X."/>
            <person name="Liu W."/>
        </authorList>
    </citation>
    <scope>NUCLEOTIDE SEQUENCE [LARGE SCALE GENOMIC DNA]</scope>
    <source>
        <strain evidence="6 7">N2-109</strain>
    </source>
</reference>
<sequence length="321" mass="34997">MITLGLALPHYDGFFPDPSITGPARTRAALAYAQRAEAAGFHQLWVSDHLWLDPGDGRRRHTPDCWALLAALAASTHTIRLGSLVTPVPLRVPALLAHQVATVSDVAGPRLDVGLGAGWHATEFADAKRPFPPAAARLAAVEEAASTLRTRLGPSAPPLWIGGKRSGILALTARVADGWNMAWDPTPETFSQRHKTLLATAERHRTPGGLPPRSSVGLTTVLGADEEDLRRRWLRLRRWVPAGHLDTISFEHWRRRGLIGTPEQIRARLATWEQLGVDHIVCALGIPFGLFDDDQIELLAAAVQQSDRSPLPQAPSEEEVE</sequence>
<keyword evidence="4" id="KW-0503">Monooxygenase</keyword>
<dbReference type="Proteomes" id="UP001156389">
    <property type="component" value="Unassembled WGS sequence"/>
</dbReference>
<protein>
    <submittedName>
        <fullName evidence="6">LLM class flavin-dependent oxidoreductase</fullName>
    </submittedName>
</protein>
<organism evidence="6 7">
    <name type="scientific">Streptomyces gossypii</name>
    <dbReference type="NCBI Taxonomy" id="2883101"/>
    <lineage>
        <taxon>Bacteria</taxon>
        <taxon>Bacillati</taxon>
        <taxon>Actinomycetota</taxon>
        <taxon>Actinomycetes</taxon>
        <taxon>Kitasatosporales</taxon>
        <taxon>Streptomycetaceae</taxon>
        <taxon>Streptomyces</taxon>
    </lineage>
</organism>
<dbReference type="InterPro" id="IPR050172">
    <property type="entry name" value="SsuD_RutA_monooxygenase"/>
</dbReference>
<comment type="caution">
    <text evidence="6">The sequence shown here is derived from an EMBL/GenBank/DDBJ whole genome shotgun (WGS) entry which is preliminary data.</text>
</comment>
<dbReference type="InterPro" id="IPR011251">
    <property type="entry name" value="Luciferase-like_dom"/>
</dbReference>
<dbReference type="Pfam" id="PF00296">
    <property type="entry name" value="Bac_luciferase"/>
    <property type="match status" value="1"/>
</dbReference>
<dbReference type="InterPro" id="IPR036661">
    <property type="entry name" value="Luciferase-like_sf"/>
</dbReference>
<accession>A0ABT2JRR8</accession>
<evidence type="ECO:0000256" key="1">
    <source>
        <dbReference type="ARBA" id="ARBA00022630"/>
    </source>
</evidence>
<keyword evidence="1" id="KW-0285">Flavoprotein</keyword>
<dbReference type="SUPFAM" id="SSF51679">
    <property type="entry name" value="Bacterial luciferase-like"/>
    <property type="match status" value="1"/>
</dbReference>
<dbReference type="EMBL" id="JAJAGO010000004">
    <property type="protein sequence ID" value="MCT2590521.1"/>
    <property type="molecule type" value="Genomic_DNA"/>
</dbReference>
<keyword evidence="3" id="KW-0560">Oxidoreductase</keyword>
<proteinExistence type="predicted"/>
<evidence type="ECO:0000259" key="5">
    <source>
        <dbReference type="Pfam" id="PF00296"/>
    </source>
</evidence>
<evidence type="ECO:0000313" key="7">
    <source>
        <dbReference type="Proteomes" id="UP001156389"/>
    </source>
</evidence>
<dbReference type="PANTHER" id="PTHR42847:SF4">
    <property type="entry name" value="ALKANESULFONATE MONOOXYGENASE-RELATED"/>
    <property type="match status" value="1"/>
</dbReference>
<name>A0ABT2JRR8_9ACTN</name>
<evidence type="ECO:0000313" key="6">
    <source>
        <dbReference type="EMBL" id="MCT2590521.1"/>
    </source>
</evidence>
<evidence type="ECO:0000256" key="3">
    <source>
        <dbReference type="ARBA" id="ARBA00023002"/>
    </source>
</evidence>
<evidence type="ECO:0000256" key="2">
    <source>
        <dbReference type="ARBA" id="ARBA00022643"/>
    </source>
</evidence>
<keyword evidence="7" id="KW-1185">Reference proteome</keyword>
<dbReference type="PANTHER" id="PTHR42847">
    <property type="entry name" value="ALKANESULFONATE MONOOXYGENASE"/>
    <property type="match status" value="1"/>
</dbReference>
<gene>
    <name evidence="6" type="ORF">LHJ74_11475</name>
</gene>
<feature type="domain" description="Luciferase-like" evidence="5">
    <location>
        <begin position="20"/>
        <end position="279"/>
    </location>
</feature>
<evidence type="ECO:0000256" key="4">
    <source>
        <dbReference type="ARBA" id="ARBA00023033"/>
    </source>
</evidence>
<dbReference type="RefSeq" id="WP_260217807.1">
    <property type="nucleotide sequence ID" value="NZ_JAJAGO010000004.1"/>
</dbReference>